<dbReference type="EMBL" id="BFBR01000007">
    <property type="protein sequence ID" value="GBF58612.1"/>
    <property type="molecule type" value="Genomic_DNA"/>
</dbReference>
<dbReference type="GO" id="GO:0003676">
    <property type="term" value="F:nucleic acid binding"/>
    <property type="evidence" value="ECO:0007669"/>
    <property type="project" value="InterPro"/>
</dbReference>
<reference evidence="4 5" key="1">
    <citation type="journal article" date="2018" name="Genome Announc.">
        <title>Draft Genome Sequence of "Candidatus Phycosocius bacilliformis," an Alphaproteobacterial Ectosymbiont of the Hydrocarbon-Producing Green Alga Botryococcus braunii.</title>
        <authorList>
            <person name="Tanabe Y."/>
            <person name="Yamaguchi H."/>
            <person name="Watanabe M.M."/>
        </authorList>
    </citation>
    <scope>NUCLEOTIDE SEQUENCE [LARGE SCALE GENOMIC DNA]</scope>
    <source>
        <strain evidence="4 5">BOTRYCO-2</strain>
    </source>
</reference>
<dbReference type="CDD" id="cd04458">
    <property type="entry name" value="CSP_CDS"/>
    <property type="match status" value="1"/>
</dbReference>
<dbReference type="AlphaFoldDB" id="A0A2P2EC29"/>
<name>A0A2P2EC29_9PROT</name>
<accession>A0A2P2EC29</accession>
<dbReference type="InterPro" id="IPR011129">
    <property type="entry name" value="CSD"/>
</dbReference>
<keyword evidence="5" id="KW-1185">Reference proteome</keyword>
<comment type="caution">
    <text evidence="4">The sequence shown here is derived from an EMBL/GenBank/DDBJ whole genome shotgun (WGS) entry which is preliminary data.</text>
</comment>
<feature type="compositionally biased region" description="Gly residues" evidence="2">
    <location>
        <begin position="149"/>
        <end position="158"/>
    </location>
</feature>
<organism evidence="4 5">
    <name type="scientific">Candidatus Phycosocius bacilliformis</name>
    <dbReference type="NCBI Taxonomy" id="1445552"/>
    <lineage>
        <taxon>Bacteria</taxon>
        <taxon>Pseudomonadati</taxon>
        <taxon>Pseudomonadota</taxon>
        <taxon>Alphaproteobacteria</taxon>
        <taxon>Caulobacterales</taxon>
        <taxon>Caulobacterales incertae sedis</taxon>
        <taxon>Candidatus Phycosocius</taxon>
    </lineage>
</organism>
<evidence type="ECO:0000259" key="3">
    <source>
        <dbReference type="PROSITE" id="PS51857"/>
    </source>
</evidence>
<feature type="compositionally biased region" description="Acidic residues" evidence="2">
    <location>
        <begin position="282"/>
        <end position="298"/>
    </location>
</feature>
<dbReference type="PROSITE" id="PS51857">
    <property type="entry name" value="CSD_2"/>
    <property type="match status" value="1"/>
</dbReference>
<dbReference type="Proteomes" id="UP000245086">
    <property type="component" value="Unassembled WGS sequence"/>
</dbReference>
<dbReference type="InterPro" id="IPR050181">
    <property type="entry name" value="Cold_shock_domain"/>
</dbReference>
<evidence type="ECO:0000256" key="1">
    <source>
        <dbReference type="RuleBase" id="RU000408"/>
    </source>
</evidence>
<dbReference type="PANTHER" id="PTHR11544">
    <property type="entry name" value="COLD SHOCK DOMAIN CONTAINING PROTEINS"/>
    <property type="match status" value="1"/>
</dbReference>
<feature type="compositionally biased region" description="Low complexity" evidence="2">
    <location>
        <begin position="268"/>
        <end position="277"/>
    </location>
</feature>
<evidence type="ECO:0000313" key="4">
    <source>
        <dbReference type="EMBL" id="GBF58612.1"/>
    </source>
</evidence>
<evidence type="ECO:0000256" key="2">
    <source>
        <dbReference type="SAM" id="MobiDB-lite"/>
    </source>
</evidence>
<feature type="region of interest" description="Disordered" evidence="2">
    <location>
        <begin position="1"/>
        <end position="201"/>
    </location>
</feature>
<feature type="compositionally biased region" description="Basic and acidic residues" evidence="2">
    <location>
        <begin position="177"/>
        <end position="201"/>
    </location>
</feature>
<comment type="subcellular location">
    <subcellularLocation>
        <location evidence="1">Cytoplasm</location>
    </subcellularLocation>
</comment>
<dbReference type="PRINTS" id="PR00050">
    <property type="entry name" value="COLDSHOCK"/>
</dbReference>
<dbReference type="SUPFAM" id="SSF50249">
    <property type="entry name" value="Nucleic acid-binding proteins"/>
    <property type="match status" value="1"/>
</dbReference>
<evidence type="ECO:0000313" key="5">
    <source>
        <dbReference type="Proteomes" id="UP000245086"/>
    </source>
</evidence>
<dbReference type="PROSITE" id="PS00352">
    <property type="entry name" value="CSD_1"/>
    <property type="match status" value="1"/>
</dbReference>
<dbReference type="InterPro" id="IPR012340">
    <property type="entry name" value="NA-bd_OB-fold"/>
</dbReference>
<feature type="region of interest" description="Disordered" evidence="2">
    <location>
        <begin position="266"/>
        <end position="298"/>
    </location>
</feature>
<dbReference type="Gene3D" id="2.40.50.140">
    <property type="entry name" value="Nucleic acid-binding proteins"/>
    <property type="match status" value="1"/>
</dbReference>
<dbReference type="RefSeq" id="WP_272949235.1">
    <property type="nucleotide sequence ID" value="NZ_BFBR01000007.1"/>
</dbReference>
<dbReference type="SMART" id="SM00357">
    <property type="entry name" value="CSP"/>
    <property type="match status" value="1"/>
</dbReference>
<protein>
    <submittedName>
        <fullName evidence="4">Cold shock-like protein 7.0</fullName>
    </submittedName>
</protein>
<dbReference type="InterPro" id="IPR002059">
    <property type="entry name" value="CSP_DNA-bd"/>
</dbReference>
<sequence>MRFDDDDEDTRPGDKKKKPRERARGMEDPSFDAPPAFSDRPPRRDFGGGGFGGGFNDRPNRSYGDRPQGGGFGDRPPRQYGDRPQGGFGDRPPRQYGDRPQGGGFGDRPPRQYGDRPQGGGFGDRPPRQYGDRPQGGGFGDRPPRRDFGGGGGGGGFGDRPPRQYGDRPQGGGFGDRPPRRDFGGGGDRAPREPLENHEGTVKFFNAERGFGFITPDGGGADVFVHISAVQRSGFEVLEPDQRLAFQTLPDRFGKGPKAINLSLLDGPAPAAAPARAFGDGSETDGDDQPDLGDYNPE</sequence>
<dbReference type="GO" id="GO:0005829">
    <property type="term" value="C:cytosol"/>
    <property type="evidence" value="ECO:0007669"/>
    <property type="project" value="UniProtKB-ARBA"/>
</dbReference>
<dbReference type="InterPro" id="IPR019844">
    <property type="entry name" value="CSD_CS"/>
</dbReference>
<gene>
    <name evidence="4" type="ORF">PbB2_02300</name>
</gene>
<feature type="domain" description="CSD" evidence="3">
    <location>
        <begin position="197"/>
        <end position="264"/>
    </location>
</feature>
<dbReference type="Pfam" id="PF00313">
    <property type="entry name" value="CSD"/>
    <property type="match status" value="1"/>
</dbReference>
<proteinExistence type="predicted"/>